<feature type="DNA-binding region" description="H-T-H motif" evidence="2">
    <location>
        <begin position="55"/>
        <end position="74"/>
    </location>
</feature>
<dbReference type="Pfam" id="PF00440">
    <property type="entry name" value="TetR_N"/>
    <property type="match status" value="1"/>
</dbReference>
<proteinExistence type="predicted"/>
<sequence>MRNWSGENGLKAIETGVGAMEKARRNADRRIERTRQLLRQASIEILQEKGFQATSVQEIAERANLNRGTFYAHFPDKYALLESLVRERFEQLVCSLPPVSSWERREVQQLICIILEDFRDVYRQCHSLGTISPLVTEIIQEELAGLLLSWLQELKKGARWGTVAKETVARAMSWAIIGEALQWSKEPGRASSDQVAHDLLALLLEGVEHLAPAARAE</sequence>
<reference evidence="4 5" key="1">
    <citation type="submission" date="2019-01" db="EMBL/GenBank/DDBJ databases">
        <title>Ktedonosporobacter rubrisoli SCAWS-G2.</title>
        <authorList>
            <person name="Huang Y."/>
            <person name="Yan B."/>
        </authorList>
    </citation>
    <scope>NUCLEOTIDE SEQUENCE [LARGE SCALE GENOMIC DNA]</scope>
    <source>
        <strain evidence="4 5">SCAWS-G2</strain>
    </source>
</reference>
<dbReference type="InterPro" id="IPR023772">
    <property type="entry name" value="DNA-bd_HTH_TetR-type_CS"/>
</dbReference>
<accession>A0A4P6JJ52</accession>
<organism evidence="4 5">
    <name type="scientific">Ktedonosporobacter rubrisoli</name>
    <dbReference type="NCBI Taxonomy" id="2509675"/>
    <lineage>
        <taxon>Bacteria</taxon>
        <taxon>Bacillati</taxon>
        <taxon>Chloroflexota</taxon>
        <taxon>Ktedonobacteria</taxon>
        <taxon>Ktedonobacterales</taxon>
        <taxon>Ktedonosporobacteraceae</taxon>
        <taxon>Ktedonosporobacter</taxon>
    </lineage>
</organism>
<feature type="domain" description="HTH tetR-type" evidence="3">
    <location>
        <begin position="32"/>
        <end position="92"/>
    </location>
</feature>
<dbReference type="OrthoDB" id="9810250at2"/>
<dbReference type="KEGG" id="kbs:EPA93_03645"/>
<keyword evidence="1 2" id="KW-0238">DNA-binding</keyword>
<evidence type="ECO:0000313" key="4">
    <source>
        <dbReference type="EMBL" id="QBD75137.1"/>
    </source>
</evidence>
<dbReference type="PANTHER" id="PTHR43479:SF7">
    <property type="entry name" value="TETR-FAMILY TRANSCRIPTIONAL REGULATOR"/>
    <property type="match status" value="1"/>
</dbReference>
<dbReference type="InterPro" id="IPR050624">
    <property type="entry name" value="HTH-type_Tx_Regulator"/>
</dbReference>
<dbReference type="PROSITE" id="PS50977">
    <property type="entry name" value="HTH_TETR_2"/>
    <property type="match status" value="1"/>
</dbReference>
<keyword evidence="5" id="KW-1185">Reference proteome</keyword>
<dbReference type="AlphaFoldDB" id="A0A4P6JJ52"/>
<dbReference type="Gene3D" id="1.10.357.10">
    <property type="entry name" value="Tetracycline Repressor, domain 2"/>
    <property type="match status" value="1"/>
</dbReference>
<evidence type="ECO:0000313" key="5">
    <source>
        <dbReference type="Proteomes" id="UP000290365"/>
    </source>
</evidence>
<evidence type="ECO:0000259" key="3">
    <source>
        <dbReference type="PROSITE" id="PS50977"/>
    </source>
</evidence>
<evidence type="ECO:0000256" key="2">
    <source>
        <dbReference type="PROSITE-ProRule" id="PRU00335"/>
    </source>
</evidence>
<dbReference type="PROSITE" id="PS01081">
    <property type="entry name" value="HTH_TETR_1"/>
    <property type="match status" value="1"/>
</dbReference>
<dbReference type="GO" id="GO:0003677">
    <property type="term" value="F:DNA binding"/>
    <property type="evidence" value="ECO:0007669"/>
    <property type="project" value="UniProtKB-UniRule"/>
</dbReference>
<name>A0A4P6JJ52_KTERU</name>
<dbReference type="InterPro" id="IPR009057">
    <property type="entry name" value="Homeodomain-like_sf"/>
</dbReference>
<protein>
    <submittedName>
        <fullName evidence="4">TetR/AcrR family transcriptional regulator</fullName>
    </submittedName>
</protein>
<gene>
    <name evidence="4" type="ORF">EPA93_03645</name>
</gene>
<dbReference type="Proteomes" id="UP000290365">
    <property type="component" value="Chromosome"/>
</dbReference>
<evidence type="ECO:0000256" key="1">
    <source>
        <dbReference type="ARBA" id="ARBA00023125"/>
    </source>
</evidence>
<dbReference type="PANTHER" id="PTHR43479">
    <property type="entry name" value="ACREF/ENVCD OPERON REPRESSOR-RELATED"/>
    <property type="match status" value="1"/>
</dbReference>
<dbReference type="InterPro" id="IPR001647">
    <property type="entry name" value="HTH_TetR"/>
</dbReference>
<dbReference type="EMBL" id="CP035758">
    <property type="protein sequence ID" value="QBD75137.1"/>
    <property type="molecule type" value="Genomic_DNA"/>
</dbReference>
<dbReference type="PRINTS" id="PR00455">
    <property type="entry name" value="HTHTETR"/>
</dbReference>
<dbReference type="SUPFAM" id="SSF46689">
    <property type="entry name" value="Homeodomain-like"/>
    <property type="match status" value="1"/>
</dbReference>